<dbReference type="AlphaFoldDB" id="A0A8B6DCN9"/>
<feature type="transmembrane region" description="Helical" evidence="1">
    <location>
        <begin position="16"/>
        <end position="37"/>
    </location>
</feature>
<organism evidence="2 3">
    <name type="scientific">Mytilus galloprovincialis</name>
    <name type="common">Mediterranean mussel</name>
    <dbReference type="NCBI Taxonomy" id="29158"/>
    <lineage>
        <taxon>Eukaryota</taxon>
        <taxon>Metazoa</taxon>
        <taxon>Spiralia</taxon>
        <taxon>Lophotrochozoa</taxon>
        <taxon>Mollusca</taxon>
        <taxon>Bivalvia</taxon>
        <taxon>Autobranchia</taxon>
        <taxon>Pteriomorphia</taxon>
        <taxon>Mytilida</taxon>
        <taxon>Mytiloidea</taxon>
        <taxon>Mytilidae</taxon>
        <taxon>Mytilinae</taxon>
        <taxon>Mytilus</taxon>
    </lineage>
</organism>
<evidence type="ECO:0000313" key="3">
    <source>
        <dbReference type="Proteomes" id="UP000596742"/>
    </source>
</evidence>
<dbReference type="OrthoDB" id="10380565at2759"/>
<protein>
    <submittedName>
        <fullName evidence="2">Uncharacterized protein</fullName>
    </submittedName>
</protein>
<gene>
    <name evidence="2" type="ORF">MGAL_10B077653</name>
</gene>
<keyword evidence="1" id="KW-1133">Transmembrane helix</keyword>
<name>A0A8B6DCN9_MYTGA</name>
<feature type="non-terminal residue" evidence="2">
    <location>
        <position position="136"/>
    </location>
</feature>
<evidence type="ECO:0000313" key="2">
    <source>
        <dbReference type="EMBL" id="VDI18191.1"/>
    </source>
</evidence>
<dbReference type="EMBL" id="UYJE01003302">
    <property type="protein sequence ID" value="VDI18191.1"/>
    <property type="molecule type" value="Genomic_DNA"/>
</dbReference>
<keyword evidence="3" id="KW-1185">Reference proteome</keyword>
<accession>A0A8B6DCN9</accession>
<sequence>MTENNEVEVNKHNTCWLPLVLFFLIGGFIGLQSYGLANLYPTIDGNMSRLCVVVPDRDPCSEVSTNDGAEDDSELAYNTFCVMQIVSLIIQISALVALCSRILCCAKHICVKYCYDSWNSACSKCGLNWIALEAIS</sequence>
<comment type="caution">
    <text evidence="2">The sequence shown here is derived from an EMBL/GenBank/DDBJ whole genome shotgun (WGS) entry which is preliminary data.</text>
</comment>
<evidence type="ECO:0000256" key="1">
    <source>
        <dbReference type="SAM" id="Phobius"/>
    </source>
</evidence>
<keyword evidence="1" id="KW-0812">Transmembrane</keyword>
<dbReference type="Proteomes" id="UP000596742">
    <property type="component" value="Unassembled WGS sequence"/>
</dbReference>
<proteinExistence type="predicted"/>
<reference evidence="2" key="1">
    <citation type="submission" date="2018-11" db="EMBL/GenBank/DDBJ databases">
        <authorList>
            <person name="Alioto T."/>
            <person name="Alioto T."/>
        </authorList>
    </citation>
    <scope>NUCLEOTIDE SEQUENCE</scope>
</reference>
<feature type="transmembrane region" description="Helical" evidence="1">
    <location>
        <begin position="75"/>
        <end position="98"/>
    </location>
</feature>
<keyword evidence="1" id="KW-0472">Membrane</keyword>